<feature type="region of interest" description="Disordered" evidence="1">
    <location>
        <begin position="291"/>
        <end position="312"/>
    </location>
</feature>
<accession>A0A9P9X7J1</accession>
<sequence length="312" mass="35633">MPLDINSLLNPEKAVNRETEALMMFTGIFDEFRKTFPRHSQREGELAYMADVTMHVFDAFKKFTDDYLTKERLESTGHNLVDQAYRANGFNDMGILEFAKTQHKMLNNMKEEINSSAGNLKTIRDRAAPPHQNRYLPEYRQHPMASDSSSRSSFSVLGSSSTTGFSAVGSQASFSDSSRTYHPSDGDRRSTSPPSPHDEDEEEDDDVLDADDSDERNPNRVDMDSLRHRGKGEYRCPYWRTCQKGGQNINGGPKIFHRNCMYRQHLQKHSKPHKCQLPGCPNKDGFARKDQLVRHQQNVKHDQPSPLPGARR</sequence>
<dbReference type="OrthoDB" id="4826573at2759"/>
<feature type="compositionally biased region" description="Low complexity" evidence="1">
    <location>
        <begin position="146"/>
        <end position="166"/>
    </location>
</feature>
<gene>
    <name evidence="2" type="ORF">CABS02_11229</name>
</gene>
<comment type="caution">
    <text evidence="2">The sequence shown here is derived from an EMBL/GenBank/DDBJ whole genome shotgun (WGS) entry which is preliminary data.</text>
</comment>
<dbReference type="EMBL" id="SDAQ01000094">
    <property type="protein sequence ID" value="KAI3539975.1"/>
    <property type="molecule type" value="Genomic_DNA"/>
</dbReference>
<evidence type="ECO:0000313" key="2">
    <source>
        <dbReference type="EMBL" id="KAI3539975.1"/>
    </source>
</evidence>
<feature type="compositionally biased region" description="Polar residues" evidence="1">
    <location>
        <begin position="168"/>
        <end position="181"/>
    </location>
</feature>
<proteinExistence type="predicted"/>
<feature type="region of interest" description="Disordered" evidence="1">
    <location>
        <begin position="142"/>
        <end position="226"/>
    </location>
</feature>
<feature type="compositionally biased region" description="Acidic residues" evidence="1">
    <location>
        <begin position="198"/>
        <end position="214"/>
    </location>
</feature>
<evidence type="ECO:0000313" key="3">
    <source>
        <dbReference type="Proteomes" id="UP001056436"/>
    </source>
</evidence>
<evidence type="ECO:0000256" key="1">
    <source>
        <dbReference type="SAM" id="MobiDB-lite"/>
    </source>
</evidence>
<name>A0A9P9X7J1_9PEZI</name>
<reference evidence="2" key="1">
    <citation type="submission" date="2019-01" db="EMBL/GenBank/DDBJ databases">
        <title>Colletotrichum abscissum LGMF1257.</title>
        <authorList>
            <person name="Baroncelli R."/>
        </authorList>
    </citation>
    <scope>NUCLEOTIDE SEQUENCE</scope>
    <source>
        <strain evidence="2">Ca142</strain>
    </source>
</reference>
<dbReference type="Proteomes" id="UP001056436">
    <property type="component" value="Unassembled WGS sequence"/>
</dbReference>
<protein>
    <recommendedName>
        <fullName evidence="4">C2H2-type domain-containing protein</fullName>
    </recommendedName>
</protein>
<feature type="compositionally biased region" description="Basic and acidic residues" evidence="1">
    <location>
        <begin position="215"/>
        <end position="226"/>
    </location>
</feature>
<feature type="compositionally biased region" description="Basic and acidic residues" evidence="1">
    <location>
        <begin position="291"/>
        <end position="303"/>
    </location>
</feature>
<evidence type="ECO:0008006" key="4">
    <source>
        <dbReference type="Google" id="ProtNLM"/>
    </source>
</evidence>
<keyword evidence="3" id="KW-1185">Reference proteome</keyword>
<dbReference type="AlphaFoldDB" id="A0A9P9X7J1"/>
<organism evidence="2 3">
    <name type="scientific">Colletotrichum abscissum</name>
    <dbReference type="NCBI Taxonomy" id="1671311"/>
    <lineage>
        <taxon>Eukaryota</taxon>
        <taxon>Fungi</taxon>
        <taxon>Dikarya</taxon>
        <taxon>Ascomycota</taxon>
        <taxon>Pezizomycotina</taxon>
        <taxon>Sordariomycetes</taxon>
        <taxon>Hypocreomycetidae</taxon>
        <taxon>Glomerellales</taxon>
        <taxon>Glomerellaceae</taxon>
        <taxon>Colletotrichum</taxon>
        <taxon>Colletotrichum acutatum species complex</taxon>
    </lineage>
</organism>